<evidence type="ECO:0000256" key="1">
    <source>
        <dbReference type="ARBA" id="ARBA00022679"/>
    </source>
</evidence>
<protein>
    <submittedName>
        <fullName evidence="6">2-phospho-L-lactate guanylyltransferase</fullName>
        <ecNumber evidence="6">2.7.7.68</ecNumber>
    </submittedName>
</protein>
<dbReference type="PROSITE" id="PS51537">
    <property type="entry name" value="NV_3CL_PRO"/>
    <property type="match status" value="1"/>
</dbReference>
<evidence type="ECO:0000256" key="3">
    <source>
        <dbReference type="ARBA" id="ARBA00022741"/>
    </source>
</evidence>
<evidence type="ECO:0000256" key="4">
    <source>
        <dbReference type="ARBA" id="ARBA00023134"/>
    </source>
</evidence>
<dbReference type="SUPFAM" id="SSF53448">
    <property type="entry name" value="Nucleotide-diphospho-sugar transferases"/>
    <property type="match status" value="1"/>
</dbReference>
<organism evidence="6 7">
    <name type="scientific">Candidatus Segetimicrobium genomatis</name>
    <dbReference type="NCBI Taxonomy" id="2569760"/>
    <lineage>
        <taxon>Bacteria</taxon>
        <taxon>Bacillati</taxon>
        <taxon>Candidatus Sysuimicrobiota</taxon>
        <taxon>Candidatus Sysuimicrobiia</taxon>
        <taxon>Candidatus Sysuimicrobiales</taxon>
        <taxon>Candidatus Segetimicrobiaceae</taxon>
        <taxon>Candidatus Segetimicrobium</taxon>
    </lineage>
</organism>
<gene>
    <name evidence="6" type="primary">cofC</name>
    <name evidence="6" type="ORF">E6H04_04485</name>
</gene>
<keyword evidence="1 6" id="KW-0808">Transferase</keyword>
<dbReference type="HAMAP" id="MF_02114">
    <property type="entry name" value="CofC"/>
    <property type="match status" value="1"/>
</dbReference>
<dbReference type="GO" id="GO:0043814">
    <property type="term" value="F:phospholactate guanylyltransferase activity"/>
    <property type="evidence" value="ECO:0007669"/>
    <property type="project" value="InterPro"/>
</dbReference>
<dbReference type="PANTHER" id="PTHR40392">
    <property type="entry name" value="2-PHOSPHO-L-LACTATE GUANYLYLTRANSFERASE"/>
    <property type="match status" value="1"/>
</dbReference>
<name>A0A537JGE0_9BACT</name>
<dbReference type="Proteomes" id="UP000320048">
    <property type="component" value="Unassembled WGS sequence"/>
</dbReference>
<dbReference type="GO" id="GO:0004197">
    <property type="term" value="F:cysteine-type endopeptidase activity"/>
    <property type="evidence" value="ECO:0007669"/>
    <property type="project" value="InterPro"/>
</dbReference>
<feature type="domain" description="Peptidase C37" evidence="5">
    <location>
        <begin position="195"/>
        <end position="217"/>
    </location>
</feature>
<reference evidence="6 7" key="1">
    <citation type="journal article" date="2019" name="Nat. Microbiol.">
        <title>Mediterranean grassland soil C-N compound turnover is dependent on rainfall and depth, and is mediated by genomically divergent microorganisms.</title>
        <authorList>
            <person name="Diamond S."/>
            <person name="Andeer P.F."/>
            <person name="Li Z."/>
            <person name="Crits-Christoph A."/>
            <person name="Burstein D."/>
            <person name="Anantharaman K."/>
            <person name="Lane K.R."/>
            <person name="Thomas B.C."/>
            <person name="Pan C."/>
            <person name="Northen T.R."/>
            <person name="Banfield J.F."/>
        </authorList>
    </citation>
    <scope>NUCLEOTIDE SEQUENCE [LARGE SCALE GENOMIC DNA]</scope>
    <source>
        <strain evidence="6">NP_7</strain>
    </source>
</reference>
<dbReference type="EC" id="2.7.7.68" evidence="6"/>
<sequence>MRTGAIVPQKLFRLAKSRLAVALSPEARGALSLAMLRTVCAALRAVPGIEDVLVVTPDPVVRAWADARGVRTLVDHGVGLNAALGGALEALAASSRAALVIASDLPLLQPVDIAALLSAGARDAVVLAPSKDGLGTNAMLLPPGARLRPAYGGASLIAHRRAAGAGGLRAVLVRRPGLALDVDEPADLVYVPGALPPTIWARPARSGAGGGSGTGPS</sequence>
<evidence type="ECO:0000256" key="2">
    <source>
        <dbReference type="ARBA" id="ARBA00022695"/>
    </source>
</evidence>
<dbReference type="GO" id="GO:0006508">
    <property type="term" value="P:proteolysis"/>
    <property type="evidence" value="ECO:0007669"/>
    <property type="project" value="InterPro"/>
</dbReference>
<dbReference type="AlphaFoldDB" id="A0A537JGE0"/>
<proteinExistence type="inferred from homology"/>
<dbReference type="GO" id="GO:0043657">
    <property type="term" value="C:host cell"/>
    <property type="evidence" value="ECO:0007669"/>
    <property type="project" value="UniProtKB-SubCell"/>
</dbReference>
<dbReference type="Gene3D" id="3.90.550.10">
    <property type="entry name" value="Spore Coat Polysaccharide Biosynthesis Protein SpsA, Chain A"/>
    <property type="match status" value="1"/>
</dbReference>
<keyword evidence="2 6" id="KW-0548">Nucleotidyltransferase</keyword>
<evidence type="ECO:0000259" key="5">
    <source>
        <dbReference type="PROSITE" id="PS51537"/>
    </source>
</evidence>
<dbReference type="GO" id="GO:0005525">
    <property type="term" value="F:GTP binding"/>
    <property type="evidence" value="ECO:0007669"/>
    <property type="project" value="UniProtKB-KW"/>
</dbReference>
<comment type="caution">
    <text evidence="6">The sequence shown here is derived from an EMBL/GenBank/DDBJ whole genome shotgun (WGS) entry which is preliminary data.</text>
</comment>
<dbReference type="InterPro" id="IPR001665">
    <property type="entry name" value="Norovirus_pept_C37"/>
</dbReference>
<evidence type="ECO:0000313" key="6">
    <source>
        <dbReference type="EMBL" id="TMI82619.1"/>
    </source>
</evidence>
<dbReference type="EMBL" id="VBAO01000117">
    <property type="protein sequence ID" value="TMI82619.1"/>
    <property type="molecule type" value="Genomic_DNA"/>
</dbReference>
<dbReference type="InterPro" id="IPR029044">
    <property type="entry name" value="Nucleotide-diphossugar_trans"/>
</dbReference>
<dbReference type="Pfam" id="PF01983">
    <property type="entry name" value="CofC"/>
    <property type="match status" value="1"/>
</dbReference>
<dbReference type="NCBIfam" id="TIGR03552">
    <property type="entry name" value="F420_cofC"/>
    <property type="match status" value="1"/>
</dbReference>
<keyword evidence="3" id="KW-0547">Nucleotide-binding</keyword>
<dbReference type="PANTHER" id="PTHR40392:SF1">
    <property type="entry name" value="2-PHOSPHO-L-LACTATE GUANYLYLTRANSFERASE"/>
    <property type="match status" value="1"/>
</dbReference>
<dbReference type="InterPro" id="IPR002835">
    <property type="entry name" value="CofC"/>
</dbReference>
<keyword evidence="4" id="KW-0342">GTP-binding</keyword>
<accession>A0A537JGE0</accession>
<evidence type="ECO:0000313" key="7">
    <source>
        <dbReference type="Proteomes" id="UP000320048"/>
    </source>
</evidence>